<dbReference type="SUPFAM" id="SSF52540">
    <property type="entry name" value="P-loop containing nucleoside triphosphate hydrolases"/>
    <property type="match status" value="1"/>
</dbReference>
<dbReference type="Gene3D" id="3.40.50.300">
    <property type="entry name" value="P-loop containing nucleotide triphosphate hydrolases"/>
    <property type="match status" value="1"/>
</dbReference>
<dbReference type="InterPro" id="IPR027417">
    <property type="entry name" value="P-loop_NTPase"/>
</dbReference>
<reference evidence="2" key="1">
    <citation type="submission" date="2022-11" db="EMBL/GenBank/DDBJ databases">
        <title>High-quality draft genome sequence of Galbibacter sp. strain CMA-7.</title>
        <authorList>
            <person name="Wei L."/>
            <person name="Dong C."/>
            <person name="Shao Z."/>
        </authorList>
    </citation>
    <scope>NUCLEOTIDE SEQUENCE</scope>
    <source>
        <strain evidence="2">CMA-7</strain>
    </source>
</reference>
<keyword evidence="3" id="KW-1185">Reference proteome</keyword>
<dbReference type="Pfam" id="PF13521">
    <property type="entry name" value="AAA_28"/>
    <property type="match status" value="1"/>
</dbReference>
<name>A0ABT6FQI0_9FLAO</name>
<proteinExistence type="predicted"/>
<organism evidence="2 3">
    <name type="scientific">Galbibacter pacificus</name>
    <dbReference type="NCBI Taxonomy" id="2996052"/>
    <lineage>
        <taxon>Bacteria</taxon>
        <taxon>Pseudomonadati</taxon>
        <taxon>Bacteroidota</taxon>
        <taxon>Flavobacteriia</taxon>
        <taxon>Flavobacteriales</taxon>
        <taxon>Flavobacteriaceae</taxon>
        <taxon>Galbibacter</taxon>
    </lineage>
</organism>
<protein>
    <submittedName>
        <fullName evidence="2">AAA family ATPase</fullName>
    </submittedName>
</protein>
<accession>A0ABT6FQI0</accession>
<feature type="domain" description="NadR/Ttd14 AAA" evidence="1">
    <location>
        <begin position="10"/>
        <end position="176"/>
    </location>
</feature>
<evidence type="ECO:0000259" key="1">
    <source>
        <dbReference type="Pfam" id="PF13521"/>
    </source>
</evidence>
<evidence type="ECO:0000313" key="2">
    <source>
        <dbReference type="EMBL" id="MDG3585525.1"/>
    </source>
</evidence>
<gene>
    <name evidence="2" type="ORF">OSR52_06555</name>
</gene>
<dbReference type="Proteomes" id="UP001153642">
    <property type="component" value="Unassembled WGS sequence"/>
</dbReference>
<dbReference type="RefSeq" id="WP_277899210.1">
    <property type="nucleotide sequence ID" value="NZ_JAPMUA010000002.1"/>
</dbReference>
<evidence type="ECO:0000313" key="3">
    <source>
        <dbReference type="Proteomes" id="UP001153642"/>
    </source>
</evidence>
<sequence length="187" mass="21769">MNLTINNNFFVITGGPGVGKTTLLNELKNKNLVVVPEIARELIIEQKHNNGEALPWKNTELYKQLLFDRSIKSYKEVEKEHAGSVPVFFDRGFLDTLCYAKLINSKINGHMHGYGKKLRYNKNVFILPPWKEIYITDGERKQNWEEALLTFKKMAETYKEYHYTINEVPKKSPSERANYILKCINAQ</sequence>
<dbReference type="InterPro" id="IPR038727">
    <property type="entry name" value="NadR/Ttd14_AAA_dom"/>
</dbReference>
<comment type="caution">
    <text evidence="2">The sequence shown here is derived from an EMBL/GenBank/DDBJ whole genome shotgun (WGS) entry which is preliminary data.</text>
</comment>
<dbReference type="EMBL" id="JAPMUA010000002">
    <property type="protein sequence ID" value="MDG3585525.1"/>
    <property type="molecule type" value="Genomic_DNA"/>
</dbReference>